<dbReference type="EMBL" id="CP063304">
    <property type="protein sequence ID" value="QOV19404.1"/>
    <property type="molecule type" value="Genomic_DNA"/>
</dbReference>
<accession>A0A7M2RHC8</accession>
<keyword evidence="2" id="KW-0378">Hydrolase</keyword>
<dbReference type="PANTHER" id="PTHR46438:SF2">
    <property type="entry name" value="ALPHA_BETA-HYDROLASES SUPERFAMILY PROTEIN"/>
    <property type="match status" value="1"/>
</dbReference>
<dbReference type="InterPro" id="IPR000073">
    <property type="entry name" value="AB_hydrolase_1"/>
</dbReference>
<reference evidence="2 3" key="1">
    <citation type="submission" date="2020-10" db="EMBL/GenBank/DDBJ databases">
        <title>Blautia liquoris sp.nov., isolated from the mud in a fermentation cellar used for the production of Chinese strong-flavoured liquor.</title>
        <authorList>
            <person name="Lu L."/>
        </authorList>
    </citation>
    <scope>NUCLEOTIDE SEQUENCE [LARGE SCALE GENOMIC DNA]</scope>
    <source>
        <strain evidence="2 3">LZLJ-3</strain>
    </source>
</reference>
<evidence type="ECO:0000313" key="3">
    <source>
        <dbReference type="Proteomes" id="UP000593601"/>
    </source>
</evidence>
<keyword evidence="3" id="KW-1185">Reference proteome</keyword>
<name>A0A7M2RHC8_9FIRM</name>
<sequence>MKSTNKKLVTISALAGGTAIAIHLLNKVITESAVAKNILFSNETDYYKWRYGDIYYSKTGSGDPILLIHDLTPSGSSYEWIKIIDELSESHTVYTMDLLGCGRSEKPAMTYTNYLYVQLIADFIKEVITCPTDVIATGLSTSFVITACASDKNLFKKIMLINPEQLSVLNQIPGKCSKLRKNLLELPLIGTLLYYTINSHSNIELQFTENWLYNPFHITNYDVDAYYESSHRGKGNGRYLLSSISGNYAYLNISHALRCIDNSVYLIGGAKEKAIQETIDMYSSLNSSVESVILPKACHLPQIEIPVELMKQINIYME</sequence>
<dbReference type="Pfam" id="PF00561">
    <property type="entry name" value="Abhydrolase_1"/>
    <property type="match status" value="1"/>
</dbReference>
<evidence type="ECO:0000259" key="1">
    <source>
        <dbReference type="Pfam" id="PF00561"/>
    </source>
</evidence>
<evidence type="ECO:0000313" key="2">
    <source>
        <dbReference type="EMBL" id="QOV19404.1"/>
    </source>
</evidence>
<dbReference type="GO" id="GO:0016787">
    <property type="term" value="F:hydrolase activity"/>
    <property type="evidence" value="ECO:0007669"/>
    <property type="project" value="UniProtKB-KW"/>
</dbReference>
<dbReference type="AlphaFoldDB" id="A0A7M2RHC8"/>
<dbReference type="PANTHER" id="PTHR46438">
    <property type="entry name" value="ALPHA/BETA-HYDROLASES SUPERFAMILY PROTEIN"/>
    <property type="match status" value="1"/>
</dbReference>
<dbReference type="RefSeq" id="WP_193735724.1">
    <property type="nucleotide sequence ID" value="NZ_CP063304.1"/>
</dbReference>
<dbReference type="InterPro" id="IPR029058">
    <property type="entry name" value="AB_hydrolase_fold"/>
</dbReference>
<proteinExistence type="predicted"/>
<protein>
    <submittedName>
        <fullName evidence="2">Alpha/beta fold hydrolase</fullName>
    </submittedName>
</protein>
<gene>
    <name evidence="2" type="ORF">INP51_15985</name>
</gene>
<dbReference type="SUPFAM" id="SSF53474">
    <property type="entry name" value="alpha/beta-Hydrolases"/>
    <property type="match status" value="1"/>
</dbReference>
<dbReference type="Proteomes" id="UP000593601">
    <property type="component" value="Chromosome"/>
</dbReference>
<dbReference type="KEGG" id="bliq:INP51_15985"/>
<feature type="domain" description="AB hydrolase-1" evidence="1">
    <location>
        <begin position="64"/>
        <end position="304"/>
    </location>
</feature>
<organism evidence="2 3">
    <name type="scientific">Blautia liquoris</name>
    <dbReference type="NCBI Taxonomy" id="2779518"/>
    <lineage>
        <taxon>Bacteria</taxon>
        <taxon>Bacillati</taxon>
        <taxon>Bacillota</taxon>
        <taxon>Clostridia</taxon>
        <taxon>Lachnospirales</taxon>
        <taxon>Lachnospiraceae</taxon>
        <taxon>Blautia</taxon>
    </lineage>
</organism>
<dbReference type="Gene3D" id="3.40.50.1820">
    <property type="entry name" value="alpha/beta hydrolase"/>
    <property type="match status" value="1"/>
</dbReference>